<comment type="caution">
    <text evidence="10">The sequence shown here is derived from an EMBL/GenBank/DDBJ whole genome shotgun (WGS) entry which is preliminary data.</text>
</comment>
<evidence type="ECO:0000256" key="5">
    <source>
        <dbReference type="ARBA" id="ARBA00022984"/>
    </source>
</evidence>
<feature type="active site" description="Proton donor/acceptor" evidence="7">
    <location>
        <position position="182"/>
    </location>
</feature>
<dbReference type="STRING" id="1453498.LG45_11240"/>
<evidence type="ECO:0000256" key="3">
    <source>
        <dbReference type="ARBA" id="ARBA00022679"/>
    </source>
</evidence>
<evidence type="ECO:0000256" key="7">
    <source>
        <dbReference type="PROSITE-ProRule" id="PRU01373"/>
    </source>
</evidence>
<dbReference type="GO" id="GO:0008360">
    <property type="term" value="P:regulation of cell shape"/>
    <property type="evidence" value="ECO:0007669"/>
    <property type="project" value="UniProtKB-UniRule"/>
</dbReference>
<dbReference type="RefSeq" id="WP_035127106.1">
    <property type="nucleotide sequence ID" value="NZ_JRHH01000004.1"/>
</dbReference>
<accession>A0A095TZ93</accession>
<evidence type="ECO:0000256" key="2">
    <source>
        <dbReference type="ARBA" id="ARBA00005992"/>
    </source>
</evidence>
<dbReference type="Proteomes" id="UP000029554">
    <property type="component" value="Unassembled WGS sequence"/>
</dbReference>
<proteinExistence type="inferred from homology"/>
<dbReference type="OrthoDB" id="463216at2"/>
<evidence type="ECO:0000256" key="6">
    <source>
        <dbReference type="ARBA" id="ARBA00023316"/>
    </source>
</evidence>
<keyword evidence="6 7" id="KW-0961">Cell wall biogenesis/degradation</keyword>
<feature type="domain" description="L,D-TPase catalytic" evidence="9">
    <location>
        <begin position="109"/>
        <end position="231"/>
    </location>
</feature>
<feature type="active site" description="Nucleophile" evidence="7">
    <location>
        <position position="195"/>
    </location>
</feature>
<name>A0A095TZ93_9FLAO</name>
<feature type="chain" id="PRO_5001911766" evidence="8">
    <location>
        <begin position="21"/>
        <end position="286"/>
    </location>
</feature>
<evidence type="ECO:0000313" key="11">
    <source>
        <dbReference type="Proteomes" id="UP000029554"/>
    </source>
</evidence>
<evidence type="ECO:0000256" key="8">
    <source>
        <dbReference type="SAM" id="SignalP"/>
    </source>
</evidence>
<dbReference type="eggNOG" id="COG1376">
    <property type="taxonomic scope" value="Bacteria"/>
</dbReference>
<reference evidence="10 11" key="1">
    <citation type="submission" date="2014-09" db="EMBL/GenBank/DDBJ databases">
        <title>Whole Genome Shotgun of Flavobacterium aquatile LMG 4008.</title>
        <authorList>
            <person name="Gale A.N."/>
            <person name="Pipes S.E."/>
            <person name="Newman J.D."/>
        </authorList>
    </citation>
    <scope>NUCLEOTIDE SEQUENCE [LARGE SCALE GENOMIC DNA]</scope>
    <source>
        <strain evidence="10 11">LMG 4008</strain>
    </source>
</reference>
<evidence type="ECO:0000256" key="1">
    <source>
        <dbReference type="ARBA" id="ARBA00004752"/>
    </source>
</evidence>
<dbReference type="GO" id="GO:0071555">
    <property type="term" value="P:cell wall organization"/>
    <property type="evidence" value="ECO:0007669"/>
    <property type="project" value="UniProtKB-UniRule"/>
</dbReference>
<dbReference type="InterPro" id="IPR038063">
    <property type="entry name" value="Transpep_catalytic_dom"/>
</dbReference>
<evidence type="ECO:0000259" key="9">
    <source>
        <dbReference type="PROSITE" id="PS52029"/>
    </source>
</evidence>
<keyword evidence="3" id="KW-0808">Transferase</keyword>
<comment type="pathway">
    <text evidence="1 7">Cell wall biogenesis; peptidoglycan biosynthesis.</text>
</comment>
<dbReference type="CDD" id="cd16913">
    <property type="entry name" value="YkuD_like"/>
    <property type="match status" value="1"/>
</dbReference>
<dbReference type="InterPro" id="IPR050979">
    <property type="entry name" value="LD-transpeptidase"/>
</dbReference>
<dbReference type="InterPro" id="IPR005490">
    <property type="entry name" value="LD_TPept_cat_dom"/>
</dbReference>
<evidence type="ECO:0000256" key="4">
    <source>
        <dbReference type="ARBA" id="ARBA00022960"/>
    </source>
</evidence>
<dbReference type="AlphaFoldDB" id="A0A095TZ93"/>
<dbReference type="Gene3D" id="2.40.440.10">
    <property type="entry name" value="L,D-transpeptidase catalytic domain-like"/>
    <property type="match status" value="1"/>
</dbReference>
<dbReference type="GO" id="GO:0005576">
    <property type="term" value="C:extracellular region"/>
    <property type="evidence" value="ECO:0007669"/>
    <property type="project" value="TreeGrafter"/>
</dbReference>
<protein>
    <submittedName>
        <fullName evidence="10">ErfK/YbiS/YcfS/YnhG family protein</fullName>
    </submittedName>
</protein>
<comment type="similarity">
    <text evidence="2">Belongs to the YkuD family.</text>
</comment>
<keyword evidence="8" id="KW-0732">Signal</keyword>
<keyword evidence="4 7" id="KW-0133">Cell shape</keyword>
<feature type="signal peptide" evidence="8">
    <location>
        <begin position="1"/>
        <end position="20"/>
    </location>
</feature>
<dbReference type="PROSITE" id="PS52029">
    <property type="entry name" value="LD_TPASE"/>
    <property type="match status" value="1"/>
</dbReference>
<sequence>MKSKLFLLSFLTLITLFSCKQNESSVKQKKQIVRKQPKSVSYKIENAKIWLEQNATDISKIEIVTAINRTDKKNLAKQDSIVIPSDFSGDVVYYLPFPLEVNYLEDVSKVLLFSYPTQTFAAYENGILVYSGPTNMGRKKDKTPTGLFFTNWKAEETTSTFNDEWDLKWNFNIENKLGVGFHEYELPGYPASHSCLRLLEKDAKFLYDWADQWVLADKENVKVKGTPVVVFGSYDFDGEKPWLQLLKNPKALDISIAEVEKQVAPFLKSILEQQKIREDYTKTSAE</sequence>
<dbReference type="GO" id="GO:0018104">
    <property type="term" value="P:peptidoglycan-protein cross-linking"/>
    <property type="evidence" value="ECO:0007669"/>
    <property type="project" value="TreeGrafter"/>
</dbReference>
<dbReference type="EMBL" id="JRHH01000004">
    <property type="protein sequence ID" value="KGD67688.1"/>
    <property type="molecule type" value="Genomic_DNA"/>
</dbReference>
<evidence type="ECO:0000313" key="10">
    <source>
        <dbReference type="EMBL" id="KGD67688.1"/>
    </source>
</evidence>
<dbReference type="Pfam" id="PF03734">
    <property type="entry name" value="YkuD"/>
    <property type="match status" value="1"/>
</dbReference>
<dbReference type="GO" id="GO:0071972">
    <property type="term" value="F:peptidoglycan L,D-transpeptidase activity"/>
    <property type="evidence" value="ECO:0007669"/>
    <property type="project" value="TreeGrafter"/>
</dbReference>
<dbReference type="GO" id="GO:0016740">
    <property type="term" value="F:transferase activity"/>
    <property type="evidence" value="ECO:0007669"/>
    <property type="project" value="UniProtKB-KW"/>
</dbReference>
<dbReference type="PANTHER" id="PTHR30582:SF2">
    <property type="entry name" value="L,D-TRANSPEPTIDASE YCIB-RELATED"/>
    <property type="match status" value="1"/>
</dbReference>
<keyword evidence="5 7" id="KW-0573">Peptidoglycan synthesis</keyword>
<dbReference type="PANTHER" id="PTHR30582">
    <property type="entry name" value="L,D-TRANSPEPTIDASE"/>
    <property type="match status" value="1"/>
</dbReference>
<keyword evidence="11" id="KW-1185">Reference proteome</keyword>
<gene>
    <name evidence="10" type="ORF">LG45_11240</name>
</gene>
<organism evidence="10 11">
    <name type="scientific">Flavobacterium aquatile LMG 4008 = ATCC 11947</name>
    <dbReference type="NCBI Taxonomy" id="1453498"/>
    <lineage>
        <taxon>Bacteria</taxon>
        <taxon>Pseudomonadati</taxon>
        <taxon>Bacteroidota</taxon>
        <taxon>Flavobacteriia</taxon>
        <taxon>Flavobacteriales</taxon>
        <taxon>Flavobacteriaceae</taxon>
        <taxon>Flavobacterium</taxon>
    </lineage>
</organism>
<dbReference type="SUPFAM" id="SSF141523">
    <property type="entry name" value="L,D-transpeptidase catalytic domain-like"/>
    <property type="match status" value="1"/>
</dbReference>
<dbReference type="UniPathway" id="UPA00219"/>
<dbReference type="PROSITE" id="PS51257">
    <property type="entry name" value="PROKAR_LIPOPROTEIN"/>
    <property type="match status" value="1"/>
</dbReference>